<dbReference type="InterPro" id="IPR003660">
    <property type="entry name" value="HAMP_dom"/>
</dbReference>
<dbReference type="Pfam" id="PF02518">
    <property type="entry name" value="HATPase_c"/>
    <property type="match status" value="1"/>
</dbReference>
<dbReference type="InterPro" id="IPR005467">
    <property type="entry name" value="His_kinase_dom"/>
</dbReference>
<evidence type="ECO:0000313" key="14">
    <source>
        <dbReference type="Proteomes" id="UP001596135"/>
    </source>
</evidence>
<keyword evidence="6 10" id="KW-0812">Transmembrane</keyword>
<dbReference type="Pfam" id="PF00672">
    <property type="entry name" value="HAMP"/>
    <property type="match status" value="1"/>
</dbReference>
<evidence type="ECO:0000256" key="5">
    <source>
        <dbReference type="ARBA" id="ARBA00022679"/>
    </source>
</evidence>
<dbReference type="RefSeq" id="WP_379158867.1">
    <property type="nucleotide sequence ID" value="NZ_JBHSRJ010000009.1"/>
</dbReference>
<evidence type="ECO:0000256" key="8">
    <source>
        <dbReference type="ARBA" id="ARBA00022989"/>
    </source>
</evidence>
<keyword evidence="8 10" id="KW-1133">Transmembrane helix</keyword>
<evidence type="ECO:0000259" key="11">
    <source>
        <dbReference type="PROSITE" id="PS50109"/>
    </source>
</evidence>
<dbReference type="InterPro" id="IPR050736">
    <property type="entry name" value="Sensor_HK_Regulatory"/>
</dbReference>
<keyword evidence="10" id="KW-0472">Membrane</keyword>
<gene>
    <name evidence="13" type="ORF">ACFPYL_20685</name>
</gene>
<organism evidence="13 14">
    <name type="scientific">Nocardioides hankookensis</name>
    <dbReference type="NCBI Taxonomy" id="443157"/>
    <lineage>
        <taxon>Bacteria</taxon>
        <taxon>Bacillati</taxon>
        <taxon>Actinomycetota</taxon>
        <taxon>Actinomycetes</taxon>
        <taxon>Propionibacteriales</taxon>
        <taxon>Nocardioidaceae</taxon>
        <taxon>Nocardioides</taxon>
    </lineage>
</organism>
<comment type="subcellular location">
    <subcellularLocation>
        <location evidence="2">Cell membrane</location>
    </subcellularLocation>
</comment>
<evidence type="ECO:0000256" key="3">
    <source>
        <dbReference type="ARBA" id="ARBA00012438"/>
    </source>
</evidence>
<dbReference type="InterPro" id="IPR003661">
    <property type="entry name" value="HisK_dim/P_dom"/>
</dbReference>
<dbReference type="EMBL" id="JBHSRJ010000009">
    <property type="protein sequence ID" value="MFC6045515.1"/>
    <property type="molecule type" value="Genomic_DNA"/>
</dbReference>
<protein>
    <recommendedName>
        <fullName evidence="3">histidine kinase</fullName>
        <ecNumber evidence="3">2.7.13.3</ecNumber>
    </recommendedName>
</protein>
<keyword evidence="5" id="KW-0808">Transferase</keyword>
<reference evidence="14" key="1">
    <citation type="journal article" date="2019" name="Int. J. Syst. Evol. Microbiol.">
        <title>The Global Catalogue of Microorganisms (GCM) 10K type strain sequencing project: providing services to taxonomists for standard genome sequencing and annotation.</title>
        <authorList>
            <consortium name="The Broad Institute Genomics Platform"/>
            <consortium name="The Broad Institute Genome Sequencing Center for Infectious Disease"/>
            <person name="Wu L."/>
            <person name="Ma J."/>
        </authorList>
    </citation>
    <scope>NUCLEOTIDE SEQUENCE [LARGE SCALE GENOMIC DNA]</scope>
    <source>
        <strain evidence="14">CCUG 54522</strain>
    </source>
</reference>
<dbReference type="InterPro" id="IPR003594">
    <property type="entry name" value="HATPase_dom"/>
</dbReference>
<accession>A0ABW1LNJ1</accession>
<dbReference type="Gene3D" id="3.30.565.10">
    <property type="entry name" value="Histidine kinase-like ATPase, C-terminal domain"/>
    <property type="match status" value="1"/>
</dbReference>
<dbReference type="CDD" id="cd00082">
    <property type="entry name" value="HisKA"/>
    <property type="match status" value="1"/>
</dbReference>
<dbReference type="SUPFAM" id="SSF47384">
    <property type="entry name" value="Homodimeric domain of signal transducing histidine kinase"/>
    <property type="match status" value="1"/>
</dbReference>
<dbReference type="PROSITE" id="PS50109">
    <property type="entry name" value="HIS_KIN"/>
    <property type="match status" value="1"/>
</dbReference>
<evidence type="ECO:0000313" key="13">
    <source>
        <dbReference type="EMBL" id="MFC6045515.1"/>
    </source>
</evidence>
<proteinExistence type="predicted"/>
<evidence type="ECO:0000256" key="9">
    <source>
        <dbReference type="ARBA" id="ARBA00023012"/>
    </source>
</evidence>
<evidence type="ECO:0000256" key="7">
    <source>
        <dbReference type="ARBA" id="ARBA00022777"/>
    </source>
</evidence>
<feature type="domain" description="HAMP" evidence="12">
    <location>
        <begin position="205"/>
        <end position="257"/>
    </location>
</feature>
<dbReference type="SUPFAM" id="SSF55874">
    <property type="entry name" value="ATPase domain of HSP90 chaperone/DNA topoisomerase II/histidine kinase"/>
    <property type="match status" value="1"/>
</dbReference>
<sequence length="523" mass="55588">MTGRPVARVVSSVLARIGLLVALSTAVAVIGVVIAAVAVGDLTDDLAPAAAANQAVYQDLTDMSAAAESWSSTGLPAAADDYRQATLRLGAHEQEVRSFATGDESLETAVERQETAAALWIDGYAEPRMAAEGGVGATARDARAGNAAFDAIRSAHQTTTQAFDSRVRSASDGVSLRLRGTVLAVVLLAALAAVVMTRSRRRLLGELSTPLLALEKVVQRMARGDHDIRAAAAGPKEVQAVAQALNDLADAQTRARAVEIWIQRELRTLDTAKDDFVANVSHELRTPLTTISGYLELVAEEFEGQMQPRHERMLDATRRNVARLKMLIDDLLTLQRAEGSNQQMEPVDLAALVRDVVMDVKITAARRSIRIGVKAPQVDVSVLADRAMLHRAFLNVVSNAVKFSHDDGIVDVAITTGRGQVEVAVTDRGIGIPSGEIERLGTRFFRASNAVTNEIAGTGLGVRIMQTIVDRHAGAVVIDSEEGVGTTVTVRLPVQAPPPQLTVVTPPAVLSVVDNEPAHEPAP</sequence>
<evidence type="ECO:0000256" key="1">
    <source>
        <dbReference type="ARBA" id="ARBA00000085"/>
    </source>
</evidence>
<dbReference type="Pfam" id="PF00512">
    <property type="entry name" value="HisKA"/>
    <property type="match status" value="1"/>
</dbReference>
<feature type="domain" description="Histidine kinase" evidence="11">
    <location>
        <begin position="279"/>
        <end position="496"/>
    </location>
</feature>
<comment type="catalytic activity">
    <reaction evidence="1">
        <text>ATP + protein L-histidine = ADP + protein N-phospho-L-histidine.</text>
        <dbReference type="EC" id="2.7.13.3"/>
    </reaction>
</comment>
<dbReference type="PROSITE" id="PS50885">
    <property type="entry name" value="HAMP"/>
    <property type="match status" value="1"/>
</dbReference>
<dbReference type="InterPro" id="IPR036097">
    <property type="entry name" value="HisK_dim/P_sf"/>
</dbReference>
<dbReference type="EC" id="2.7.13.3" evidence="3"/>
<name>A0ABW1LNJ1_9ACTN</name>
<keyword evidence="4" id="KW-0597">Phosphoprotein</keyword>
<dbReference type="InterPro" id="IPR036890">
    <property type="entry name" value="HATPase_C_sf"/>
</dbReference>
<dbReference type="Gene3D" id="1.10.287.130">
    <property type="match status" value="1"/>
</dbReference>
<dbReference type="GO" id="GO:0016301">
    <property type="term" value="F:kinase activity"/>
    <property type="evidence" value="ECO:0007669"/>
    <property type="project" value="UniProtKB-KW"/>
</dbReference>
<dbReference type="CDD" id="cd06225">
    <property type="entry name" value="HAMP"/>
    <property type="match status" value="1"/>
</dbReference>
<feature type="transmembrane region" description="Helical" evidence="10">
    <location>
        <begin position="12"/>
        <end position="39"/>
    </location>
</feature>
<dbReference type="SMART" id="SM00388">
    <property type="entry name" value="HisKA"/>
    <property type="match status" value="1"/>
</dbReference>
<dbReference type="Gene3D" id="6.10.340.10">
    <property type="match status" value="1"/>
</dbReference>
<evidence type="ECO:0000256" key="4">
    <source>
        <dbReference type="ARBA" id="ARBA00022553"/>
    </source>
</evidence>
<keyword evidence="9" id="KW-0902">Two-component regulatory system</keyword>
<evidence type="ECO:0000256" key="2">
    <source>
        <dbReference type="ARBA" id="ARBA00004236"/>
    </source>
</evidence>
<dbReference type="PANTHER" id="PTHR43711:SF31">
    <property type="entry name" value="HISTIDINE KINASE"/>
    <property type="match status" value="1"/>
</dbReference>
<dbReference type="PANTHER" id="PTHR43711">
    <property type="entry name" value="TWO-COMPONENT HISTIDINE KINASE"/>
    <property type="match status" value="1"/>
</dbReference>
<feature type="transmembrane region" description="Helical" evidence="10">
    <location>
        <begin position="176"/>
        <end position="196"/>
    </location>
</feature>
<comment type="caution">
    <text evidence="13">The sequence shown here is derived from an EMBL/GenBank/DDBJ whole genome shotgun (WGS) entry which is preliminary data.</text>
</comment>
<dbReference type="SMART" id="SM00387">
    <property type="entry name" value="HATPase_c"/>
    <property type="match status" value="1"/>
</dbReference>
<dbReference type="PRINTS" id="PR00344">
    <property type="entry name" value="BCTRLSENSOR"/>
</dbReference>
<keyword evidence="14" id="KW-1185">Reference proteome</keyword>
<evidence type="ECO:0000256" key="10">
    <source>
        <dbReference type="SAM" id="Phobius"/>
    </source>
</evidence>
<evidence type="ECO:0000259" key="12">
    <source>
        <dbReference type="PROSITE" id="PS50885"/>
    </source>
</evidence>
<dbReference type="Proteomes" id="UP001596135">
    <property type="component" value="Unassembled WGS sequence"/>
</dbReference>
<keyword evidence="7 13" id="KW-0418">Kinase</keyword>
<evidence type="ECO:0000256" key="6">
    <source>
        <dbReference type="ARBA" id="ARBA00022692"/>
    </source>
</evidence>
<dbReference type="InterPro" id="IPR004358">
    <property type="entry name" value="Sig_transdc_His_kin-like_C"/>
</dbReference>